<proteinExistence type="predicted"/>
<comment type="caution">
    <text evidence="2">The sequence shown here is derived from an EMBL/GenBank/DDBJ whole genome shotgun (WGS) entry which is preliminary data.</text>
</comment>
<protein>
    <submittedName>
        <fullName evidence="2">Glycosyl transferase</fullName>
    </submittedName>
</protein>
<feature type="domain" description="Glycosyl transferase family 1" evidence="1">
    <location>
        <begin position="194"/>
        <end position="340"/>
    </location>
</feature>
<dbReference type="InterPro" id="IPR050194">
    <property type="entry name" value="Glycosyltransferase_grp1"/>
</dbReference>
<dbReference type="GO" id="GO:0016740">
    <property type="term" value="F:transferase activity"/>
    <property type="evidence" value="ECO:0007669"/>
    <property type="project" value="UniProtKB-KW"/>
</dbReference>
<name>A0ABQ5MI02_9FLAO</name>
<dbReference type="Gene3D" id="3.40.50.2000">
    <property type="entry name" value="Glycogen Phosphorylase B"/>
    <property type="match status" value="2"/>
</dbReference>
<dbReference type="Proteomes" id="UP001143543">
    <property type="component" value="Unassembled WGS sequence"/>
</dbReference>
<organism evidence="2 3">
    <name type="scientific">Neptunitalea lumnitzerae</name>
    <dbReference type="NCBI Taxonomy" id="2965509"/>
    <lineage>
        <taxon>Bacteria</taxon>
        <taxon>Pseudomonadati</taxon>
        <taxon>Bacteroidota</taxon>
        <taxon>Flavobacteriia</taxon>
        <taxon>Flavobacteriales</taxon>
        <taxon>Flavobacteriaceae</taxon>
        <taxon>Neptunitalea</taxon>
    </lineage>
</organism>
<gene>
    <name evidence="2" type="ORF">Y10_10330</name>
</gene>
<sequence length="369" mass="42339">MEKPKAIIFFQYLPPWRIDVFNSMAKFYNLTIAFTNANSEGFTYNREELLKRLDRSIDTIFLDNGFEVGHYKFRFGVYKLIKRIQPAIIFSHEYNPTSIILALYRKLGLCSFKYVITTSDNLSIAQKVGGAKAKARKFVLENSNGIVVYSEDVKKWYQGAFKNLEVKICPNIQNPQTLLSFRNQFPPIVETYKEDYALNNCNVLLYTGRLVDVKGLDLLLDAFAKSDNDNWKLVIVGEGKELESLKQQCNRLHITEKVEYVGFCSGVNLYAWYDVADFYVLPSRFEPFGAVINEALVFGVPVLASKYIGAVDFVKHSNGVLFDPLNETEFVAELNSFYKRVSNESSFKSKENLMPVSFESYVSVFNEFL</sequence>
<keyword evidence="3" id="KW-1185">Reference proteome</keyword>
<evidence type="ECO:0000313" key="2">
    <source>
        <dbReference type="EMBL" id="GLB48665.1"/>
    </source>
</evidence>
<evidence type="ECO:0000313" key="3">
    <source>
        <dbReference type="Proteomes" id="UP001143543"/>
    </source>
</evidence>
<keyword evidence="2" id="KW-0808">Transferase</keyword>
<dbReference type="Pfam" id="PF00534">
    <property type="entry name" value="Glycos_transf_1"/>
    <property type="match status" value="1"/>
</dbReference>
<accession>A0ABQ5MI02</accession>
<dbReference type="PANTHER" id="PTHR45947:SF3">
    <property type="entry name" value="SULFOQUINOVOSYL TRANSFERASE SQD2"/>
    <property type="match status" value="1"/>
</dbReference>
<evidence type="ECO:0000259" key="1">
    <source>
        <dbReference type="Pfam" id="PF00534"/>
    </source>
</evidence>
<dbReference type="RefSeq" id="WP_281764299.1">
    <property type="nucleotide sequence ID" value="NZ_BRVO01000001.1"/>
</dbReference>
<dbReference type="InterPro" id="IPR001296">
    <property type="entry name" value="Glyco_trans_1"/>
</dbReference>
<dbReference type="EMBL" id="BRVO01000001">
    <property type="protein sequence ID" value="GLB48665.1"/>
    <property type="molecule type" value="Genomic_DNA"/>
</dbReference>
<dbReference type="PANTHER" id="PTHR45947">
    <property type="entry name" value="SULFOQUINOVOSYL TRANSFERASE SQD2"/>
    <property type="match status" value="1"/>
</dbReference>
<reference evidence="2" key="1">
    <citation type="submission" date="2022-07" db="EMBL/GenBank/DDBJ databases">
        <title>Taxonomy of Novel Oxalotrophic and Methylotrophic Bacteria.</title>
        <authorList>
            <person name="Sahin N."/>
            <person name="Tani A."/>
        </authorList>
    </citation>
    <scope>NUCLEOTIDE SEQUENCE</scope>
    <source>
        <strain evidence="2">Y10</strain>
    </source>
</reference>
<dbReference type="SUPFAM" id="SSF53756">
    <property type="entry name" value="UDP-Glycosyltransferase/glycogen phosphorylase"/>
    <property type="match status" value="1"/>
</dbReference>
<dbReference type="CDD" id="cd03811">
    <property type="entry name" value="GT4_GT28_WabH-like"/>
    <property type="match status" value="1"/>
</dbReference>